<keyword evidence="1 2" id="KW-0378">Hydrolase</keyword>
<dbReference type="GO" id="GO:0004553">
    <property type="term" value="F:hydrolase activity, hydrolyzing O-glycosyl compounds"/>
    <property type="evidence" value="ECO:0007669"/>
    <property type="project" value="InterPro"/>
</dbReference>
<dbReference type="InterPro" id="IPR036962">
    <property type="entry name" value="Glyco_hydro_3_N_sf"/>
</dbReference>
<sequence>ALAAGIDVELPTGDAYLAPLAERIRAGLADESLVDRAVLRVLDEKEELGLLDATFDAPPTEIDLDTPAHRDVARRLAEESVVLLTSDGTLPLAGGDRT</sequence>
<dbReference type="EMBL" id="QWEA01001811">
    <property type="protein sequence ID" value="RII96180.1"/>
    <property type="molecule type" value="Genomic_DNA"/>
</dbReference>
<evidence type="ECO:0000256" key="1">
    <source>
        <dbReference type="ARBA" id="ARBA00022801"/>
    </source>
</evidence>
<name>A0A399NPU6_9MICO</name>
<organism evidence="2 3">
    <name type="scientific">Clavibacter michiganensis subsp. insidiosus</name>
    <dbReference type="NCBI Taxonomy" id="33014"/>
    <lineage>
        <taxon>Bacteria</taxon>
        <taxon>Bacillati</taxon>
        <taxon>Actinomycetota</taxon>
        <taxon>Actinomycetes</taxon>
        <taxon>Micrococcales</taxon>
        <taxon>Microbacteriaceae</taxon>
        <taxon>Clavibacter</taxon>
    </lineage>
</organism>
<gene>
    <name evidence="2" type="ORF">DZF93_20980</name>
</gene>
<accession>A0A399NPU6</accession>
<dbReference type="AlphaFoldDB" id="A0A399NPU6"/>
<dbReference type="GO" id="GO:0005975">
    <property type="term" value="P:carbohydrate metabolic process"/>
    <property type="evidence" value="ECO:0007669"/>
    <property type="project" value="InterPro"/>
</dbReference>
<evidence type="ECO:0000313" key="3">
    <source>
        <dbReference type="Proteomes" id="UP000266634"/>
    </source>
</evidence>
<dbReference type="SUPFAM" id="SSF51445">
    <property type="entry name" value="(Trans)glycosidases"/>
    <property type="match status" value="1"/>
</dbReference>
<protein>
    <submittedName>
        <fullName evidence="2">Glycosyl hydrolase</fullName>
    </submittedName>
</protein>
<dbReference type="Proteomes" id="UP000266634">
    <property type="component" value="Unassembled WGS sequence"/>
</dbReference>
<dbReference type="InterPro" id="IPR017853">
    <property type="entry name" value="GH"/>
</dbReference>
<feature type="non-terminal residue" evidence="2">
    <location>
        <position position="1"/>
    </location>
</feature>
<comment type="caution">
    <text evidence="2">The sequence shown here is derived from an EMBL/GenBank/DDBJ whole genome shotgun (WGS) entry which is preliminary data.</text>
</comment>
<reference evidence="2 3" key="1">
    <citation type="submission" date="2018-08" db="EMBL/GenBank/DDBJ databases">
        <title>Genome Sequence of Clavibacter michiganensis Subspecies type strains, and the Atypical Peach-Colored Strains Isolated from Tomato.</title>
        <authorList>
            <person name="Osdaghi E."/>
            <person name="Portier P."/>
            <person name="Briand M."/>
            <person name="Jacques M.-A."/>
        </authorList>
    </citation>
    <scope>NUCLEOTIDE SEQUENCE [LARGE SCALE GENOMIC DNA]</scope>
    <source>
        <strain evidence="2 3">CFBP 6488</strain>
    </source>
</reference>
<feature type="non-terminal residue" evidence="2">
    <location>
        <position position="98"/>
    </location>
</feature>
<evidence type="ECO:0000313" key="2">
    <source>
        <dbReference type="EMBL" id="RII96180.1"/>
    </source>
</evidence>
<dbReference type="Gene3D" id="3.40.50.1700">
    <property type="entry name" value="Glycoside hydrolase family 3 C-terminal domain"/>
    <property type="match status" value="1"/>
</dbReference>
<proteinExistence type="predicted"/>
<dbReference type="Gene3D" id="3.20.20.300">
    <property type="entry name" value="Glycoside hydrolase, family 3, N-terminal domain"/>
    <property type="match status" value="1"/>
</dbReference>
<dbReference type="InterPro" id="IPR036881">
    <property type="entry name" value="Glyco_hydro_3_C_sf"/>
</dbReference>